<feature type="transmembrane region" description="Helical" evidence="1">
    <location>
        <begin position="43"/>
        <end position="62"/>
    </location>
</feature>
<dbReference type="Proteomes" id="UP000076630">
    <property type="component" value="Unassembled WGS sequence"/>
</dbReference>
<sequence>MSKNSKPNRWLSLINIPIQMGVTIYLFHLLGTWLDNKYNLVDGLANKICTLLGVGLALYQVIKQVNQLNKD</sequence>
<dbReference type="Proteomes" id="UP000183077">
    <property type="component" value="Unassembled WGS sequence"/>
</dbReference>
<keyword evidence="4" id="KW-1185">Reference proteome</keyword>
<dbReference type="InterPro" id="IPR032820">
    <property type="entry name" value="ATPase_put"/>
</dbReference>
<dbReference type="OrthoDB" id="9798708at2"/>
<accession>A0A163Z8H2</accession>
<organism evidence="2 4">
    <name type="scientific">Myroides marinus</name>
    <dbReference type="NCBI Taxonomy" id="703342"/>
    <lineage>
        <taxon>Bacteria</taxon>
        <taxon>Pseudomonadati</taxon>
        <taxon>Bacteroidota</taxon>
        <taxon>Flavobacteriia</taxon>
        <taxon>Flavobacteriales</taxon>
        <taxon>Flavobacteriaceae</taxon>
        <taxon>Myroides</taxon>
    </lineage>
</organism>
<dbReference type="EMBL" id="LQNU01000053">
    <property type="protein sequence ID" value="KZE81257.1"/>
    <property type="molecule type" value="Genomic_DNA"/>
</dbReference>
<reference evidence="2 4" key="1">
    <citation type="submission" date="2016-01" db="EMBL/GenBank/DDBJ databases">
        <title>Whole genome sequencing of Myroides marinus L41.</title>
        <authorList>
            <person name="Hong K.W."/>
        </authorList>
    </citation>
    <scope>NUCLEOTIDE SEQUENCE [LARGE SCALE GENOMIC DNA]</scope>
    <source>
        <strain evidence="2 4">L41</strain>
    </source>
</reference>
<keyword evidence="1" id="KW-1133">Transmembrane helix</keyword>
<evidence type="ECO:0000256" key="1">
    <source>
        <dbReference type="SAM" id="Phobius"/>
    </source>
</evidence>
<evidence type="ECO:0000313" key="3">
    <source>
        <dbReference type="EMBL" id="SEI61683.1"/>
    </source>
</evidence>
<dbReference type="EMBL" id="FNYS01000002">
    <property type="protein sequence ID" value="SEI61683.1"/>
    <property type="molecule type" value="Genomic_DNA"/>
</dbReference>
<proteinExistence type="predicted"/>
<name>A0A163Z8H2_9FLAO</name>
<dbReference type="RefSeq" id="WP_038985224.1">
    <property type="nucleotide sequence ID" value="NZ_FNYS01000002.1"/>
</dbReference>
<keyword evidence="1" id="KW-0472">Membrane</keyword>
<evidence type="ECO:0000313" key="4">
    <source>
        <dbReference type="Proteomes" id="UP000076630"/>
    </source>
</evidence>
<dbReference type="GeneID" id="82255953"/>
<gene>
    <name evidence="2" type="ORF">AV926_08180</name>
    <name evidence="3" type="ORF">SAMN04488018_102263</name>
</gene>
<feature type="transmembrane region" description="Helical" evidence="1">
    <location>
        <begin position="12"/>
        <end position="31"/>
    </location>
</feature>
<evidence type="ECO:0000313" key="2">
    <source>
        <dbReference type="EMBL" id="KZE81257.1"/>
    </source>
</evidence>
<dbReference type="AlphaFoldDB" id="A0A163Z8H2"/>
<evidence type="ECO:0000313" key="5">
    <source>
        <dbReference type="Proteomes" id="UP000183077"/>
    </source>
</evidence>
<dbReference type="Pfam" id="PF09527">
    <property type="entry name" value="ATPase_gene1"/>
    <property type="match status" value="1"/>
</dbReference>
<reference evidence="3 5" key="2">
    <citation type="submission" date="2016-10" db="EMBL/GenBank/DDBJ databases">
        <authorList>
            <person name="de Groot N.N."/>
        </authorList>
    </citation>
    <scope>NUCLEOTIDE SEQUENCE [LARGE SCALE GENOMIC DNA]</scope>
    <source>
        <strain evidence="3 5">DSM 23048</strain>
    </source>
</reference>
<keyword evidence="1" id="KW-0812">Transmembrane</keyword>
<protein>
    <submittedName>
        <fullName evidence="2 3">F0F1-ATPase subunit</fullName>
    </submittedName>
</protein>